<gene>
    <name evidence="13" type="ORF">NCGR_LOCUS25299</name>
</gene>
<organism evidence="13 14">
    <name type="scientific">Miscanthus lutarioriparius</name>
    <dbReference type="NCBI Taxonomy" id="422564"/>
    <lineage>
        <taxon>Eukaryota</taxon>
        <taxon>Viridiplantae</taxon>
        <taxon>Streptophyta</taxon>
        <taxon>Embryophyta</taxon>
        <taxon>Tracheophyta</taxon>
        <taxon>Spermatophyta</taxon>
        <taxon>Magnoliopsida</taxon>
        <taxon>Liliopsida</taxon>
        <taxon>Poales</taxon>
        <taxon>Poaceae</taxon>
        <taxon>PACMAD clade</taxon>
        <taxon>Panicoideae</taxon>
        <taxon>Andropogonodae</taxon>
        <taxon>Andropogoneae</taxon>
        <taxon>Saccharinae</taxon>
        <taxon>Miscanthus</taxon>
    </lineage>
</organism>
<feature type="transmembrane region" description="Helical" evidence="11">
    <location>
        <begin position="312"/>
        <end position="329"/>
    </location>
</feature>
<dbReference type="InterPro" id="IPR027417">
    <property type="entry name" value="P-loop_NTPase"/>
</dbReference>
<dbReference type="GO" id="GO:0016887">
    <property type="term" value="F:ATP hydrolysis activity"/>
    <property type="evidence" value="ECO:0007669"/>
    <property type="project" value="InterPro"/>
</dbReference>
<keyword evidence="8 11" id="KW-1133">Transmembrane helix</keyword>
<dbReference type="Gene3D" id="3.40.50.300">
    <property type="entry name" value="P-loop containing nucleotide triphosphate hydrolases"/>
    <property type="match status" value="2"/>
</dbReference>
<evidence type="ECO:0000256" key="7">
    <source>
        <dbReference type="ARBA" id="ARBA00022840"/>
    </source>
</evidence>
<dbReference type="InterPro" id="IPR043926">
    <property type="entry name" value="ABCG_dom"/>
</dbReference>
<reference evidence="13" key="1">
    <citation type="submission" date="2020-10" db="EMBL/GenBank/DDBJ databases">
        <authorList>
            <person name="Han B."/>
            <person name="Lu T."/>
            <person name="Zhao Q."/>
            <person name="Huang X."/>
            <person name="Zhao Y."/>
        </authorList>
    </citation>
    <scope>NUCLEOTIDE SEQUENCE</scope>
</reference>
<dbReference type="InterPro" id="IPR013525">
    <property type="entry name" value="ABC2_TM"/>
</dbReference>
<dbReference type="FunFam" id="3.40.50.300:FF:000532">
    <property type="entry name" value="ABC transporter G family member 34"/>
    <property type="match status" value="1"/>
</dbReference>
<dbReference type="Pfam" id="PF08370">
    <property type="entry name" value="PDR_assoc"/>
    <property type="match status" value="1"/>
</dbReference>
<dbReference type="GO" id="GO:0005524">
    <property type="term" value="F:ATP binding"/>
    <property type="evidence" value="ECO:0007669"/>
    <property type="project" value="UniProtKB-KW"/>
</dbReference>
<keyword evidence="14" id="KW-1185">Reference proteome</keyword>
<comment type="similarity">
    <text evidence="2">Belongs to the ABC transporter superfamily. ABCG family. PDR (TC 3.A.1.205) subfamily.</text>
</comment>
<dbReference type="SUPFAM" id="SSF52540">
    <property type="entry name" value="P-loop containing nucleoside triphosphate hydrolases"/>
    <property type="match status" value="2"/>
</dbReference>
<feature type="transmembrane region" description="Helical" evidence="11">
    <location>
        <begin position="1029"/>
        <end position="1053"/>
    </location>
</feature>
<keyword evidence="7" id="KW-0067">ATP-binding</keyword>
<evidence type="ECO:0000256" key="5">
    <source>
        <dbReference type="ARBA" id="ARBA00022737"/>
    </source>
</evidence>
<feature type="transmembrane region" description="Helical" evidence="11">
    <location>
        <begin position="902"/>
        <end position="924"/>
    </location>
</feature>
<evidence type="ECO:0000313" key="14">
    <source>
        <dbReference type="Proteomes" id="UP000604825"/>
    </source>
</evidence>
<dbReference type="OrthoDB" id="66620at2759"/>
<dbReference type="Pfam" id="PF19055">
    <property type="entry name" value="ABC2_membrane_7"/>
    <property type="match status" value="1"/>
</dbReference>
<dbReference type="Proteomes" id="UP000604825">
    <property type="component" value="Unassembled WGS sequence"/>
</dbReference>
<dbReference type="GO" id="GO:0140359">
    <property type="term" value="F:ABC-type transporter activity"/>
    <property type="evidence" value="ECO:0007669"/>
    <property type="project" value="InterPro"/>
</dbReference>
<dbReference type="EMBL" id="CAJGYO010000006">
    <property type="protein sequence ID" value="CAD6237899.1"/>
    <property type="molecule type" value="Genomic_DNA"/>
</dbReference>
<keyword evidence="3" id="KW-0813">Transport</keyword>
<evidence type="ECO:0000256" key="6">
    <source>
        <dbReference type="ARBA" id="ARBA00022741"/>
    </source>
</evidence>
<evidence type="ECO:0000256" key="10">
    <source>
        <dbReference type="ARBA" id="ARBA00037747"/>
    </source>
</evidence>
<feature type="transmembrane region" description="Helical" evidence="11">
    <location>
        <begin position="203"/>
        <end position="224"/>
    </location>
</feature>
<feature type="transmembrane region" description="Helical" evidence="11">
    <location>
        <begin position="388"/>
        <end position="414"/>
    </location>
</feature>
<dbReference type="Pfam" id="PF00005">
    <property type="entry name" value="ABC_tran"/>
    <property type="match status" value="1"/>
</dbReference>
<dbReference type="CDD" id="cd03232">
    <property type="entry name" value="ABCG_PDR_domain2"/>
    <property type="match status" value="1"/>
</dbReference>
<keyword evidence="6" id="KW-0547">Nucleotide-binding</keyword>
<dbReference type="AlphaFoldDB" id="A0A811PDH3"/>
<feature type="transmembrane region" description="Helical" evidence="11">
    <location>
        <begin position="281"/>
        <end position="300"/>
    </location>
</feature>
<dbReference type="SMART" id="SM00382">
    <property type="entry name" value="AAA"/>
    <property type="match status" value="1"/>
</dbReference>
<keyword evidence="5" id="KW-0677">Repeat</keyword>
<dbReference type="InterPro" id="IPR013581">
    <property type="entry name" value="PDR_assoc"/>
</dbReference>
<proteinExistence type="inferred from homology"/>
<feature type="transmembrane region" description="Helical" evidence="11">
    <location>
        <begin position="236"/>
        <end position="269"/>
    </location>
</feature>
<dbReference type="InterPro" id="IPR003439">
    <property type="entry name" value="ABC_transporter-like_ATP-bd"/>
</dbReference>
<feature type="domain" description="ABC transporter" evidence="12">
    <location>
        <begin position="487"/>
        <end position="739"/>
    </location>
</feature>
<evidence type="ECO:0000259" key="12">
    <source>
        <dbReference type="PROSITE" id="PS50893"/>
    </source>
</evidence>
<dbReference type="FunFam" id="3.40.50.300:FF:000059">
    <property type="entry name" value="ABC transporter G family member 40"/>
    <property type="match status" value="1"/>
</dbReference>
<keyword evidence="9 11" id="KW-0472">Membrane</keyword>
<accession>A0A811PDH3</accession>
<evidence type="ECO:0000256" key="3">
    <source>
        <dbReference type="ARBA" id="ARBA00022448"/>
    </source>
</evidence>
<evidence type="ECO:0000256" key="11">
    <source>
        <dbReference type="SAM" id="Phobius"/>
    </source>
</evidence>
<keyword evidence="4 11" id="KW-0812">Transmembrane</keyword>
<name>A0A811PDH3_9POAL</name>
<comment type="subcellular location">
    <subcellularLocation>
        <location evidence="1">Membrane</location>
        <topology evidence="1">Multi-pass membrane protein</topology>
    </subcellularLocation>
</comment>
<evidence type="ECO:0000256" key="1">
    <source>
        <dbReference type="ARBA" id="ARBA00004141"/>
    </source>
</evidence>
<evidence type="ECO:0000256" key="8">
    <source>
        <dbReference type="ARBA" id="ARBA00022989"/>
    </source>
</evidence>
<dbReference type="PANTHER" id="PTHR48040:SF20">
    <property type="entry name" value="PLEIOTROPIC DRUG RESISTANCE PROTEIN 1"/>
    <property type="match status" value="1"/>
</dbReference>
<dbReference type="InterPro" id="IPR034003">
    <property type="entry name" value="ABCG_PDR_2"/>
</dbReference>
<evidence type="ECO:0000256" key="4">
    <source>
        <dbReference type="ARBA" id="ARBA00022692"/>
    </source>
</evidence>
<comment type="function">
    <text evidence="10">May be a general defense protein.</text>
</comment>
<dbReference type="InterPro" id="IPR003593">
    <property type="entry name" value="AAA+_ATPase"/>
</dbReference>
<evidence type="ECO:0000256" key="9">
    <source>
        <dbReference type="ARBA" id="ARBA00023136"/>
    </source>
</evidence>
<dbReference type="Pfam" id="PF01061">
    <property type="entry name" value="ABC2_membrane"/>
    <property type="match status" value="2"/>
</dbReference>
<evidence type="ECO:0000313" key="13">
    <source>
        <dbReference type="EMBL" id="CAD6237899.1"/>
    </source>
</evidence>
<evidence type="ECO:0000256" key="2">
    <source>
        <dbReference type="ARBA" id="ARBA00006012"/>
    </source>
</evidence>
<sequence>MGEQESSIVADYILKILGLEVCADTVVGNEMMRGISGGQRKRVTTGEMLVGPARALFMDEISTGLDSSTTYQIVNSLRQTIHILGGTAVISLLQPAPETYNLFDDIILLSDGHIVYQGSREHVLEFFEFMGFRCPARKGVADFLKEVTSRKDQGQYWYRQDRPYRFVPVMKFADAFSTFHVGRKELLKATIDREVLLMKRNTFMYIFKSVNLTVMSFIVMTTFFRTNMKPEESYGNIYMGALFFALDTIMFNGTFLEVGVYVFTTYYVIGFDPSVIRFFKQYLLLLALNQMSSSLFRFIVGIGRDMVVSHTFGPLALLTFQTLGGFILARPDVKKWWIWGYWISPLSYAQNAISTNEFLGHSWSKIQNETTVGIVVLRNRGVSNEAKWYWIGLGALVGYTLLFNLLYTVALAVLSPFTDSHGSMSEEELKEKHANLTGEVIEGHKEKKSRRQEFELFHSVGQNSVHSSEDSSQNRKGMALPFPPLSLTFNDVRYSVDMPEAMKGQGVTEDRLLLLKGVSGSFRPGVLTALMGVSGAGKTTLMDVLAGRKTGGYIEGDITISGYPKKQETFARISGYCEQNDIHSPHVTVYESLLFSAWLRLPSDVNLETRKMFIEEVMDLVELTSLRGALVGLPGVSGLSIEQRKRLTIAVELVAIPSIVFMDEPTSGLDARAAAIVMRTVRNTVNTGRTVVCTIHQPSIDIFEAFDELFLMKRGGEEIYVGPVGQNSSKLIEYFEGIEGISKIKDGYNPATWMLEVTSSSQEEILGVDFCEIYRQSELYQRNKALIEELSTPPPGSSDLNFPTQYSRSFFTQCLACFWKQKKSYWRNPSYTAVRLLFTIVIELMFGTMSWDLGRKTKKQQDLLNAMGSMYAAVIYIGMQNSGSVQPVVVVERTVFYRERAAGMYSAFPYAFGQVAIEFPYIFVQTLLYGVLVYSMIGFEWTVAKFLWYLFLIPQHFTDFLFTHDALNFFLQKLPVWWRWYSWVCPVAWTLYGLVASQFGDITHTLEDSVTGQTVAQFIADYFGFHHDFLWLVAVVHVGLTVFFAFLFSFAIMKFNFQKR</sequence>
<feature type="transmembrane region" description="Helical" evidence="11">
    <location>
        <begin position="931"/>
        <end position="951"/>
    </location>
</feature>
<dbReference type="GO" id="GO:0016020">
    <property type="term" value="C:membrane"/>
    <property type="evidence" value="ECO:0007669"/>
    <property type="project" value="UniProtKB-SubCell"/>
</dbReference>
<dbReference type="PANTHER" id="PTHR48040">
    <property type="entry name" value="PLEIOTROPIC DRUG RESISTANCE PROTEIN 1-LIKE ISOFORM X1"/>
    <property type="match status" value="1"/>
</dbReference>
<protein>
    <recommendedName>
        <fullName evidence="12">ABC transporter domain-containing protein</fullName>
    </recommendedName>
</protein>
<dbReference type="PROSITE" id="PS50893">
    <property type="entry name" value="ABC_TRANSPORTER_2"/>
    <property type="match status" value="1"/>
</dbReference>
<comment type="caution">
    <text evidence="13">The sequence shown here is derived from an EMBL/GenBank/DDBJ whole genome shotgun (WGS) entry which is preliminary data.</text>
</comment>